<proteinExistence type="predicted"/>
<gene>
    <name evidence="1" type="ORF">ADEAN_001027800</name>
</gene>
<accession>A0A7G2CUI8</accession>
<dbReference type="EMBL" id="LR877172">
    <property type="protein sequence ID" value="CAD2222731.1"/>
    <property type="molecule type" value="Genomic_DNA"/>
</dbReference>
<keyword evidence="2" id="KW-1185">Reference proteome</keyword>
<dbReference type="VEuPathDB" id="TriTrypDB:ADEAN_001027800"/>
<evidence type="ECO:0000313" key="1">
    <source>
        <dbReference type="EMBL" id="CAD2222731.1"/>
    </source>
</evidence>
<dbReference type="Proteomes" id="UP000515908">
    <property type="component" value="Chromosome 28"/>
</dbReference>
<organism evidence="1 2">
    <name type="scientific">Angomonas deanei</name>
    <dbReference type="NCBI Taxonomy" id="59799"/>
    <lineage>
        <taxon>Eukaryota</taxon>
        <taxon>Discoba</taxon>
        <taxon>Euglenozoa</taxon>
        <taxon>Kinetoplastea</taxon>
        <taxon>Metakinetoplastina</taxon>
        <taxon>Trypanosomatida</taxon>
        <taxon>Trypanosomatidae</taxon>
        <taxon>Strigomonadinae</taxon>
        <taxon>Angomonas</taxon>
    </lineage>
</organism>
<reference evidence="1 2" key="1">
    <citation type="submission" date="2020-08" db="EMBL/GenBank/DDBJ databases">
        <authorList>
            <person name="Newling K."/>
            <person name="Davey J."/>
            <person name="Forrester S."/>
        </authorList>
    </citation>
    <scope>NUCLEOTIDE SEQUENCE [LARGE SCALE GENOMIC DNA]</scope>
    <source>
        <strain evidence="2">Crithidia deanei Carvalho (ATCC PRA-265)</strain>
    </source>
</reference>
<evidence type="ECO:0000313" key="2">
    <source>
        <dbReference type="Proteomes" id="UP000515908"/>
    </source>
</evidence>
<dbReference type="AlphaFoldDB" id="A0A7G2CUI8"/>
<sequence length="589" mass="65623">MPKHIPFVNHTLLLQESVRRRRTFEAIRTGVSRPCIQEVLAKGLSARCASEEVEWAFPEDGSVIEVERTVANSLSTKKSVYLPSGDEYGISSERSTTLNQSLSSVSAGVRGYFLINDNLSLSVEVVVDNRSAAEEQTYLLEVDAVKRNAQTEFEALYGKGKGNKAKDKNSAPPPTLEEFEASLIDAIPKPVKRQIPPPSMNIHLRLRGGAGKGEVLCSFMEESGCVQFGRQSGGHFKVDFPVFVWVNNSLLRTRVDHVERFLFYVDGTCELSCFSATRRCRVLLDSTGGYSTAAEGESGTVFVTSKGVVVLQEEDGRLRVLKELSVVHGNGSALREDGVHRTTEGATHESKLCRDISVIRDGANAQWRFTGFPPVDVVLGNSVALTMDDVWVSFAVAEQKLYLFKDFSFKAFFDLVFYEMHLMTDSRNTGHHVINYALGDLHCFVNDTVHIVSPFGRCAREKNGVLVLPPFFPAAHPERLKRTDEVISAQFLHVLQKGGLNLTLHSLYFHPELSPCPLAFDRSTPTLASCRRDSGVPKRKILFDAGRVYLRWFPRGFVGSANSPVFRRLERRKAVVFPDLRRPHPSKPS</sequence>
<name>A0A7G2CUI8_9TRYP</name>
<protein>
    <submittedName>
        <fullName evidence="1">Uncharacterized protein</fullName>
    </submittedName>
</protein>